<keyword evidence="2" id="KW-1185">Reference proteome</keyword>
<dbReference type="RefSeq" id="WP_219052043.1">
    <property type="nucleotide sequence ID" value="NZ_JAHWDP010000002.1"/>
</dbReference>
<evidence type="ECO:0000313" key="1">
    <source>
        <dbReference type="EMBL" id="MBW2937625.1"/>
    </source>
</evidence>
<dbReference type="AlphaFoldDB" id="A0A9X1JVE0"/>
<sequence>MPVFKAIIIAPFLSLFVFVGCKNSENNLIPASQNENAIKRNLPEEFKTYWYDGNAEITSYNLLQERYGELRKGKAVNIFVTEDFLPEAQVKANNISEENIPVLKLNQVKKYVTGIYPYSVMTSAFSPLNSTQHAVKLSFSMQEWCGQAYVQLNNRKEFEIISHSYFEGEADQSLSLTKTWLESEIWNLIRINPNQLPTGDLSVLPSFEYFRMSHQKIESKNAYGKLMQGDSLSTYTLEYPEIKRSLAFYFNSQSPYEIERWEETHPNGLKTTAEKLRRIKSKYWSQNGTQFEFLRDSLLLN</sequence>
<evidence type="ECO:0000313" key="2">
    <source>
        <dbReference type="Proteomes" id="UP001138686"/>
    </source>
</evidence>
<dbReference type="PROSITE" id="PS51257">
    <property type="entry name" value="PROKAR_LIPOPROTEIN"/>
    <property type="match status" value="1"/>
</dbReference>
<organism evidence="1 2">
    <name type="scientific">Halomarinibacterium sedimenti</name>
    <dbReference type="NCBI Taxonomy" id="2857106"/>
    <lineage>
        <taxon>Bacteria</taxon>
        <taxon>Pseudomonadati</taxon>
        <taxon>Bacteroidota</taxon>
        <taxon>Flavobacteriia</taxon>
        <taxon>Flavobacteriales</taxon>
        <taxon>Flavobacteriaceae</taxon>
        <taxon>Halomarinibacterium</taxon>
    </lineage>
</organism>
<protein>
    <submittedName>
        <fullName evidence="1">Septum formation inhibitor Maf</fullName>
    </submittedName>
</protein>
<reference evidence="1" key="1">
    <citation type="submission" date="2021-07" db="EMBL/GenBank/DDBJ databases">
        <title>Aureisphaera sp. CAU 1614 isolated from sea sediment.</title>
        <authorList>
            <person name="Kim W."/>
        </authorList>
    </citation>
    <scope>NUCLEOTIDE SEQUENCE</scope>
    <source>
        <strain evidence="1">CAU 1614</strain>
    </source>
</reference>
<proteinExistence type="predicted"/>
<name>A0A9X1JVE0_9FLAO</name>
<dbReference type="EMBL" id="JAHWDP010000002">
    <property type="protein sequence ID" value="MBW2937625.1"/>
    <property type="molecule type" value="Genomic_DNA"/>
</dbReference>
<gene>
    <name evidence="1" type="ORF">KXJ69_05875</name>
</gene>
<comment type="caution">
    <text evidence="1">The sequence shown here is derived from an EMBL/GenBank/DDBJ whole genome shotgun (WGS) entry which is preliminary data.</text>
</comment>
<accession>A0A9X1JVE0</accession>
<dbReference type="Proteomes" id="UP001138686">
    <property type="component" value="Unassembled WGS sequence"/>
</dbReference>